<dbReference type="EMBL" id="CANHGI010000003">
    <property type="protein sequence ID" value="CAI5446388.1"/>
    <property type="molecule type" value="Genomic_DNA"/>
</dbReference>
<protein>
    <recommendedName>
        <fullName evidence="3">F-box domain-containing protein</fullName>
    </recommendedName>
</protein>
<reference evidence="1" key="1">
    <citation type="submission" date="2022-11" db="EMBL/GenBank/DDBJ databases">
        <authorList>
            <person name="Kikuchi T."/>
        </authorList>
    </citation>
    <scope>NUCLEOTIDE SEQUENCE</scope>
    <source>
        <strain evidence="1">PS1010</strain>
    </source>
</reference>
<gene>
    <name evidence="1" type="ORF">CAMP_LOCUS9025</name>
</gene>
<organism evidence="1 2">
    <name type="scientific">Caenorhabditis angaria</name>
    <dbReference type="NCBI Taxonomy" id="860376"/>
    <lineage>
        <taxon>Eukaryota</taxon>
        <taxon>Metazoa</taxon>
        <taxon>Ecdysozoa</taxon>
        <taxon>Nematoda</taxon>
        <taxon>Chromadorea</taxon>
        <taxon>Rhabditida</taxon>
        <taxon>Rhabditina</taxon>
        <taxon>Rhabditomorpha</taxon>
        <taxon>Rhabditoidea</taxon>
        <taxon>Rhabditidae</taxon>
        <taxon>Peloderinae</taxon>
        <taxon>Caenorhabditis</taxon>
    </lineage>
</organism>
<dbReference type="Proteomes" id="UP001152747">
    <property type="component" value="Unassembled WGS sequence"/>
</dbReference>
<accession>A0A9P1IK72</accession>
<name>A0A9P1IK72_9PELO</name>
<keyword evidence="2" id="KW-1185">Reference proteome</keyword>
<evidence type="ECO:0008006" key="3">
    <source>
        <dbReference type="Google" id="ProtNLM"/>
    </source>
</evidence>
<sequence>MLIIFLILRKYLNFFTNPFAREIEEEKEEPPIKKLPFEVLGAIFEKLEYEDVQNLKNSSKFLFNAHKLERRMIAGPKCDANVYYNKNKELRLEITIFVEVPWIRILPFKKTIELTRIIPFDQWNYYFKNAECKKLSMAVEENEIPLDILKKIICCKSIEKLIYSGESINQMSIDLLAAYNSQSFEIVVNRWSFKVLHIINANYTFVLIVCLKNIDDIFEAIKFTYDTIIRLNPEIYEKNKDSLMKLKPNIKYNPLFLFHFAENTDEEKVRSIANFLENNVSNVYGRFVECKVEEDGTDLYMICRDDPIADRAEPVLQPEEEQSVAAMFRSVRELFTLRNIALGLFEKLLEYFIIQLLKFLWNFVKTMIFAQFF</sequence>
<evidence type="ECO:0000313" key="2">
    <source>
        <dbReference type="Proteomes" id="UP001152747"/>
    </source>
</evidence>
<comment type="caution">
    <text evidence="1">The sequence shown here is derived from an EMBL/GenBank/DDBJ whole genome shotgun (WGS) entry which is preliminary data.</text>
</comment>
<proteinExistence type="predicted"/>
<dbReference type="AlphaFoldDB" id="A0A9P1IK72"/>
<evidence type="ECO:0000313" key="1">
    <source>
        <dbReference type="EMBL" id="CAI5446388.1"/>
    </source>
</evidence>